<name>A0AAD4ETL2_9PEZI</name>
<evidence type="ECO:0008006" key="4">
    <source>
        <dbReference type="Google" id="ProtNLM"/>
    </source>
</evidence>
<evidence type="ECO:0000313" key="3">
    <source>
        <dbReference type="Proteomes" id="UP001197093"/>
    </source>
</evidence>
<feature type="compositionally biased region" description="Polar residues" evidence="1">
    <location>
        <begin position="81"/>
        <end position="111"/>
    </location>
</feature>
<feature type="region of interest" description="Disordered" evidence="1">
    <location>
        <begin position="32"/>
        <end position="58"/>
    </location>
</feature>
<feature type="region of interest" description="Disordered" evidence="1">
    <location>
        <begin position="81"/>
        <end position="115"/>
    </location>
</feature>
<keyword evidence="3" id="KW-1185">Reference proteome</keyword>
<dbReference type="AlphaFoldDB" id="A0AAD4ETL2"/>
<evidence type="ECO:0000313" key="2">
    <source>
        <dbReference type="EMBL" id="KAG7285277.1"/>
    </source>
</evidence>
<protein>
    <recommendedName>
        <fullName evidence="4">Life-span regulatory factor domain-containing protein</fullName>
    </recommendedName>
</protein>
<gene>
    <name evidence="2" type="ORF">NEMBOFW57_009898</name>
</gene>
<dbReference type="InterPro" id="IPR024368">
    <property type="entry name" value="Ecl1/2/3"/>
</dbReference>
<sequence>MSFDWEHQFCLGCDKQTDGATYCSESCRLADYEKTSPSSPSSTASSPSLSNPPLDWNLSRPTTTADKFYLSPAYDFGLAQTSTRRGSTHSQTLSPSASHTSLCSMRSTSSAGLDPAQLTEKAARELRAYARSFESVRGQRRRSY</sequence>
<evidence type="ECO:0000256" key="1">
    <source>
        <dbReference type="SAM" id="MobiDB-lite"/>
    </source>
</evidence>
<reference evidence="2" key="1">
    <citation type="submission" date="2023-02" db="EMBL/GenBank/DDBJ databases">
        <authorList>
            <person name="Palmer J.M."/>
        </authorList>
    </citation>
    <scope>NUCLEOTIDE SEQUENCE</scope>
    <source>
        <strain evidence="2">FW57</strain>
    </source>
</reference>
<dbReference type="EMBL" id="JAHCVI010000005">
    <property type="protein sequence ID" value="KAG7285277.1"/>
    <property type="molecule type" value="Genomic_DNA"/>
</dbReference>
<feature type="compositionally biased region" description="Low complexity" evidence="1">
    <location>
        <begin position="36"/>
        <end position="53"/>
    </location>
</feature>
<dbReference type="Proteomes" id="UP001197093">
    <property type="component" value="Unassembled WGS sequence"/>
</dbReference>
<dbReference type="Pfam" id="PF12855">
    <property type="entry name" value="Ecl1"/>
    <property type="match status" value="1"/>
</dbReference>
<proteinExistence type="predicted"/>
<accession>A0AAD4ETL2</accession>
<organism evidence="2 3">
    <name type="scientific">Staphylotrichum longicolle</name>
    <dbReference type="NCBI Taxonomy" id="669026"/>
    <lineage>
        <taxon>Eukaryota</taxon>
        <taxon>Fungi</taxon>
        <taxon>Dikarya</taxon>
        <taxon>Ascomycota</taxon>
        <taxon>Pezizomycotina</taxon>
        <taxon>Sordariomycetes</taxon>
        <taxon>Sordariomycetidae</taxon>
        <taxon>Sordariales</taxon>
        <taxon>Chaetomiaceae</taxon>
        <taxon>Staphylotrichum</taxon>
    </lineage>
</organism>
<comment type="caution">
    <text evidence="2">The sequence shown here is derived from an EMBL/GenBank/DDBJ whole genome shotgun (WGS) entry which is preliminary data.</text>
</comment>